<evidence type="ECO:0000313" key="2">
    <source>
        <dbReference type="EMBL" id="KGI79501.1"/>
    </source>
</evidence>
<organism evidence="1 4">
    <name type="scientific">Actinopolyspora erythraea</name>
    <dbReference type="NCBI Taxonomy" id="414996"/>
    <lineage>
        <taxon>Bacteria</taxon>
        <taxon>Bacillati</taxon>
        <taxon>Actinomycetota</taxon>
        <taxon>Actinomycetes</taxon>
        <taxon>Actinopolysporales</taxon>
        <taxon>Actinopolysporaceae</taxon>
        <taxon>Actinopolyspora</taxon>
    </lineage>
</organism>
<evidence type="ECO:0000313" key="1">
    <source>
        <dbReference type="EMBL" id="ASU79682.1"/>
    </source>
</evidence>
<dbReference type="PANTHER" id="PTHR38567:SF1">
    <property type="entry name" value="DUF4291 DOMAIN-CONTAINING PROTEIN"/>
    <property type="match status" value="1"/>
</dbReference>
<dbReference type="PANTHER" id="PTHR38567">
    <property type="entry name" value="DUF4291 DOMAIN-CONTAINING PROTEIN"/>
    <property type="match status" value="1"/>
</dbReference>
<dbReference type="EMBL" id="JPMV01000044">
    <property type="protein sequence ID" value="KGI79501.1"/>
    <property type="molecule type" value="Genomic_DNA"/>
</dbReference>
<dbReference type="RefSeq" id="WP_043578228.1">
    <property type="nucleotide sequence ID" value="NZ_CP022752.1"/>
</dbReference>
<dbReference type="InterPro" id="IPR025633">
    <property type="entry name" value="DUF4291"/>
</dbReference>
<dbReference type="eggNOG" id="ENOG502Z86B">
    <property type="taxonomic scope" value="Bacteria"/>
</dbReference>
<evidence type="ECO:0000313" key="3">
    <source>
        <dbReference type="Proteomes" id="UP000029737"/>
    </source>
</evidence>
<proteinExistence type="predicted"/>
<dbReference type="KEGG" id="aey:CDG81_16975"/>
<dbReference type="Proteomes" id="UP000215043">
    <property type="component" value="Chromosome"/>
</dbReference>
<dbReference type="AlphaFoldDB" id="A0A099D0R9"/>
<protein>
    <submittedName>
        <fullName evidence="1">DUF4291 domain-containing protein</fullName>
    </submittedName>
</protein>
<keyword evidence="3" id="KW-1185">Reference proteome</keyword>
<dbReference type="EMBL" id="CP022752">
    <property type="protein sequence ID" value="ASU79682.1"/>
    <property type="molecule type" value="Genomic_DNA"/>
</dbReference>
<dbReference type="HOGENOM" id="CLU_082565_1_1_11"/>
<dbReference type="Pfam" id="PF14124">
    <property type="entry name" value="DUF4291"/>
    <property type="match status" value="1"/>
</dbReference>
<reference evidence="1 4" key="2">
    <citation type="submission" date="2017-08" db="EMBL/GenBank/DDBJ databases">
        <title>The complete genome sequence of moderately halophilic actinomycete Actinopolyspora erythraea YIM 90600, the producer of novel erythromycin, novel actinopolysporins A-C and tubercidin.</title>
        <authorList>
            <person name="Yin M."/>
            <person name="Tang S."/>
        </authorList>
    </citation>
    <scope>NUCLEOTIDE SEQUENCE [LARGE SCALE GENOMIC DNA]</scope>
    <source>
        <strain evidence="1 4">YIM 90600</strain>
    </source>
</reference>
<name>A0A099D0R9_9ACTN</name>
<evidence type="ECO:0000313" key="4">
    <source>
        <dbReference type="Proteomes" id="UP000215043"/>
    </source>
</evidence>
<reference evidence="2 3" key="1">
    <citation type="journal article" date="2014" name="PLoS ONE">
        <title>Identification and Characterization of a New Erythromycin Biosynthetic Gene Cluster in Actinopolyspora erythraea YIM90600, a Novel Erythronolide-Producing Halophilic Actinomycete Isolated from Salt Field.</title>
        <authorList>
            <person name="Chen D."/>
            <person name="Feng J."/>
            <person name="Huang L."/>
            <person name="Zhang Q."/>
            <person name="Wu J."/>
            <person name="Zhu X."/>
            <person name="Duan Y."/>
            <person name="Xu Z."/>
        </authorList>
    </citation>
    <scope>NUCLEOTIDE SEQUENCE [LARGE SCALE GENOMIC DNA]</scope>
    <source>
        <strain evidence="2 3">YIM90600</strain>
    </source>
</reference>
<accession>A0A099D0R9</accession>
<dbReference type="OrthoDB" id="65842at2"/>
<dbReference type="Proteomes" id="UP000029737">
    <property type="component" value="Unassembled WGS sequence"/>
</dbReference>
<sequence>MTRTVRAEFDERTITVYQAYRPEIAEAALRAGTFVAPFKRDRMTWIKPSLLWMMHRCGFGTKPDQERVLAVRLRREGFEWALAHSCASSFDPRRYRDHEHWRARLAESPVRVQWDPERDTAMRPTERRAIQVGLGGDAVRRYVDEWIVAVHDRTDLAGELHRHHREGDHEAMRRLLPAEREYPLPERIRTVIGAD</sequence>
<gene>
    <name evidence="1" type="ORF">CDG81_16975</name>
    <name evidence="2" type="ORF">IL38_23135</name>
</gene>